<dbReference type="EMBL" id="JBDJPC010000014">
    <property type="protein sequence ID" value="KAL1488343.1"/>
    <property type="molecule type" value="Genomic_DNA"/>
</dbReference>
<name>A0ABD1E0Z7_HYPHA</name>
<accession>A0ABD1E0Z7</accession>
<reference evidence="1 2" key="1">
    <citation type="submission" date="2024-05" db="EMBL/GenBank/DDBJ databases">
        <title>Genetic variation in Jamaican populations of the coffee berry borer (Hypothenemus hampei).</title>
        <authorList>
            <person name="Errbii M."/>
            <person name="Myrie A."/>
        </authorList>
    </citation>
    <scope>NUCLEOTIDE SEQUENCE [LARGE SCALE GENOMIC DNA]</scope>
    <source>
        <strain evidence="1">JA-Hopewell-2020-01-JO</strain>
        <tissue evidence="1">Whole body</tissue>
    </source>
</reference>
<proteinExistence type="predicted"/>
<evidence type="ECO:0000313" key="1">
    <source>
        <dbReference type="EMBL" id="KAL1488343.1"/>
    </source>
</evidence>
<sequence length="139" mass="15975">MKTKVVHAYSKFLLSKFPFKCYHKNLNKTHSAHGDSSPKIVFKSAYVLAVELEGLLLQIAWNVGWARIDGTDNNPLNEVDDFIWDSDTSTSTFEDFSDVTVKYTTNEQHISTKQLVCVEIDRTVITHRYCKCQLPFLKI</sequence>
<gene>
    <name evidence="1" type="ORF">ABEB36_014820</name>
</gene>
<comment type="caution">
    <text evidence="1">The sequence shown here is derived from an EMBL/GenBank/DDBJ whole genome shotgun (WGS) entry which is preliminary data.</text>
</comment>
<evidence type="ECO:0000313" key="2">
    <source>
        <dbReference type="Proteomes" id="UP001566132"/>
    </source>
</evidence>
<dbReference type="AlphaFoldDB" id="A0ABD1E0Z7"/>
<organism evidence="1 2">
    <name type="scientific">Hypothenemus hampei</name>
    <name type="common">Coffee berry borer</name>
    <dbReference type="NCBI Taxonomy" id="57062"/>
    <lineage>
        <taxon>Eukaryota</taxon>
        <taxon>Metazoa</taxon>
        <taxon>Ecdysozoa</taxon>
        <taxon>Arthropoda</taxon>
        <taxon>Hexapoda</taxon>
        <taxon>Insecta</taxon>
        <taxon>Pterygota</taxon>
        <taxon>Neoptera</taxon>
        <taxon>Endopterygota</taxon>
        <taxon>Coleoptera</taxon>
        <taxon>Polyphaga</taxon>
        <taxon>Cucujiformia</taxon>
        <taxon>Curculionidae</taxon>
        <taxon>Scolytinae</taxon>
        <taxon>Hypothenemus</taxon>
    </lineage>
</organism>
<dbReference type="Proteomes" id="UP001566132">
    <property type="component" value="Unassembled WGS sequence"/>
</dbReference>
<protein>
    <submittedName>
        <fullName evidence="1">Uncharacterized protein</fullName>
    </submittedName>
</protein>
<keyword evidence="2" id="KW-1185">Reference proteome</keyword>